<dbReference type="EMBL" id="LAZR01060075">
    <property type="protein sequence ID" value="KKK66446.1"/>
    <property type="molecule type" value="Genomic_DNA"/>
</dbReference>
<feature type="non-terminal residue" evidence="1">
    <location>
        <position position="1"/>
    </location>
</feature>
<sequence>DTHALRIVKKGEPPLLTPEELETIADKIESAVGIPPNPIRFITMKEVAKAQRKPCIEYYRGE</sequence>
<name>A0A0F9A2N3_9ZZZZ</name>
<evidence type="ECO:0000313" key="1">
    <source>
        <dbReference type="EMBL" id="KKK66446.1"/>
    </source>
</evidence>
<gene>
    <name evidence="1" type="ORF">LCGC14_2963980</name>
</gene>
<proteinExistence type="predicted"/>
<dbReference type="AlphaFoldDB" id="A0A0F9A2N3"/>
<accession>A0A0F9A2N3</accession>
<reference evidence="1" key="1">
    <citation type="journal article" date="2015" name="Nature">
        <title>Complex archaea that bridge the gap between prokaryotes and eukaryotes.</title>
        <authorList>
            <person name="Spang A."/>
            <person name="Saw J.H."/>
            <person name="Jorgensen S.L."/>
            <person name="Zaremba-Niedzwiedzka K."/>
            <person name="Martijn J."/>
            <person name="Lind A.E."/>
            <person name="van Eijk R."/>
            <person name="Schleper C."/>
            <person name="Guy L."/>
            <person name="Ettema T.J."/>
        </authorList>
    </citation>
    <scope>NUCLEOTIDE SEQUENCE</scope>
</reference>
<protein>
    <submittedName>
        <fullName evidence="1">Uncharacterized protein</fullName>
    </submittedName>
</protein>
<comment type="caution">
    <text evidence="1">The sequence shown here is derived from an EMBL/GenBank/DDBJ whole genome shotgun (WGS) entry which is preliminary data.</text>
</comment>
<organism evidence="1">
    <name type="scientific">marine sediment metagenome</name>
    <dbReference type="NCBI Taxonomy" id="412755"/>
    <lineage>
        <taxon>unclassified sequences</taxon>
        <taxon>metagenomes</taxon>
        <taxon>ecological metagenomes</taxon>
    </lineage>
</organism>